<dbReference type="PANTHER" id="PTHR11161">
    <property type="entry name" value="O-ACYLTRANSFERASE"/>
    <property type="match status" value="1"/>
</dbReference>
<gene>
    <name evidence="3" type="ORF">GWI33_002502</name>
</gene>
<dbReference type="Proteomes" id="UP000625711">
    <property type="component" value="Unassembled WGS sequence"/>
</dbReference>
<comment type="caution">
    <text evidence="3">The sequence shown here is derived from an EMBL/GenBank/DDBJ whole genome shotgun (WGS) entry which is preliminary data.</text>
</comment>
<dbReference type="AlphaFoldDB" id="A0A834IZG9"/>
<feature type="transmembrane region" description="Helical" evidence="1">
    <location>
        <begin position="544"/>
        <end position="563"/>
    </location>
</feature>
<keyword evidence="4" id="KW-1185">Reference proteome</keyword>
<feature type="transmembrane region" description="Helical" evidence="1">
    <location>
        <begin position="516"/>
        <end position="532"/>
    </location>
</feature>
<evidence type="ECO:0000313" key="4">
    <source>
        <dbReference type="Proteomes" id="UP000625711"/>
    </source>
</evidence>
<dbReference type="OrthoDB" id="4794873at2759"/>
<keyword evidence="1" id="KW-1133">Transmembrane helix</keyword>
<feature type="transmembrane region" description="Helical" evidence="1">
    <location>
        <begin position="575"/>
        <end position="595"/>
    </location>
</feature>
<dbReference type="SMART" id="SM00703">
    <property type="entry name" value="NRF"/>
    <property type="match status" value="1"/>
</dbReference>
<feature type="transmembrane region" description="Helical" evidence="1">
    <location>
        <begin position="616"/>
        <end position="637"/>
    </location>
</feature>
<dbReference type="InterPro" id="IPR002656">
    <property type="entry name" value="Acyl_transf_3_dom"/>
</dbReference>
<keyword evidence="1" id="KW-0472">Membrane</keyword>
<feature type="transmembrane region" description="Helical" evidence="1">
    <location>
        <begin position="657"/>
        <end position="675"/>
    </location>
</feature>
<organism evidence="3 4">
    <name type="scientific">Rhynchophorus ferrugineus</name>
    <name type="common">Red palm weevil</name>
    <name type="synonym">Curculio ferrugineus</name>
    <dbReference type="NCBI Taxonomy" id="354439"/>
    <lineage>
        <taxon>Eukaryota</taxon>
        <taxon>Metazoa</taxon>
        <taxon>Ecdysozoa</taxon>
        <taxon>Arthropoda</taxon>
        <taxon>Hexapoda</taxon>
        <taxon>Insecta</taxon>
        <taxon>Pterygota</taxon>
        <taxon>Neoptera</taxon>
        <taxon>Endopterygota</taxon>
        <taxon>Coleoptera</taxon>
        <taxon>Polyphaga</taxon>
        <taxon>Cucujiformia</taxon>
        <taxon>Curculionidae</taxon>
        <taxon>Dryophthorinae</taxon>
        <taxon>Rhynchophorus</taxon>
    </lineage>
</organism>
<keyword evidence="1" id="KW-0812">Transmembrane</keyword>
<feature type="domain" description="Nose resistant-to-fluoxetine protein N-terminal" evidence="2">
    <location>
        <begin position="70"/>
        <end position="223"/>
    </location>
</feature>
<feature type="transmembrane region" description="Helical" evidence="1">
    <location>
        <begin position="465"/>
        <end position="482"/>
    </location>
</feature>
<evidence type="ECO:0000313" key="3">
    <source>
        <dbReference type="EMBL" id="KAF7287125.1"/>
    </source>
</evidence>
<dbReference type="Pfam" id="PF01757">
    <property type="entry name" value="Acyl_transf_3"/>
    <property type="match status" value="1"/>
</dbReference>
<dbReference type="InterPro" id="IPR052728">
    <property type="entry name" value="O2_lipid_transport_reg"/>
</dbReference>
<dbReference type="Pfam" id="PF20146">
    <property type="entry name" value="NRF"/>
    <property type="match status" value="1"/>
</dbReference>
<protein>
    <recommendedName>
        <fullName evidence="2">Nose resistant-to-fluoxetine protein N-terminal domain-containing protein</fullName>
    </recommendedName>
</protein>
<feature type="transmembrane region" description="Helical" evidence="1">
    <location>
        <begin position="376"/>
        <end position="395"/>
    </location>
</feature>
<evidence type="ECO:0000256" key="1">
    <source>
        <dbReference type="SAM" id="Phobius"/>
    </source>
</evidence>
<name>A0A834IZG9_RHYFE</name>
<sequence length="698" mass="80521">MRIYVKNRVNKATEERQKFKILNNKTRDVDMDIEKEIQQDITYRLTTDNLFNYLSTSLPPFDLSRIPGISQSCQRDSLKYVTDLKKFKYWALKMYDSSGKIPSGILNGNINQLGDFDMCLGAISEDRTVQGQYCLASMEISVPRSPYLAGLHKLIQSHYHFKSKLEDPGHRVPRFSSINWALCVPSSCTSKDVERGLKHVTRRFLGSTELETRYEVNPEMCQSANKDVPVSTNIALIIFGAILFFELYATFYDFFAVGEKNKWVTCFSLKRNFGSLTTIKRSPGDVKIIHGIRMLNAILLILAHKSMALFFVPYSNRTEFVEYLARPFSVLGRAASLYTDPFIMISGLLTSYSLIGKLNKNGNINVIQEYVSRICRIVPTFAALIAFCTFILPWMNDGPMWNMVVTHHSSICKQYWWRNLLFIHNYFGFKDMCLTHTHHLGIDTQLFFTSPFLVYILWKWPRKGFITLASLATLSTIARYYVTYTMKLNNYVHFGTSVKQLFETADYMYILPPHRATVYIMGIIMGYLLRNFKHITFTKVQLRIGNTIAVCSFLISYLGPSFMSKIDYIYNPIDAALYAAISPILWVGSFCWIIYTSQLGYKGIADYIFSNPVWTLWTKISYTVYLTQFPIFFYNVGTIRAPQEFGFFSKTINIAETLWIIALSAVLTLTFEMPFQNLRTLYLKNTSVDIKSEEKKIL</sequence>
<dbReference type="EMBL" id="JAACXV010000016">
    <property type="protein sequence ID" value="KAF7287125.1"/>
    <property type="molecule type" value="Genomic_DNA"/>
</dbReference>
<dbReference type="PANTHER" id="PTHR11161:SF4">
    <property type="entry name" value="DROP DEAD"/>
    <property type="match status" value="1"/>
</dbReference>
<accession>A0A834IZG9</accession>
<proteinExistence type="predicted"/>
<feature type="transmembrane region" description="Helical" evidence="1">
    <location>
        <begin position="440"/>
        <end position="458"/>
    </location>
</feature>
<feature type="transmembrane region" description="Helical" evidence="1">
    <location>
        <begin position="234"/>
        <end position="255"/>
    </location>
</feature>
<feature type="transmembrane region" description="Helical" evidence="1">
    <location>
        <begin position="335"/>
        <end position="355"/>
    </location>
</feature>
<dbReference type="InterPro" id="IPR006621">
    <property type="entry name" value="Nose-resist-to-fluoxetine_N"/>
</dbReference>
<dbReference type="GO" id="GO:0016747">
    <property type="term" value="F:acyltransferase activity, transferring groups other than amino-acyl groups"/>
    <property type="evidence" value="ECO:0007669"/>
    <property type="project" value="InterPro"/>
</dbReference>
<reference evidence="3" key="1">
    <citation type="submission" date="2020-08" db="EMBL/GenBank/DDBJ databases">
        <title>Genome sequencing and assembly of the red palm weevil Rhynchophorus ferrugineus.</title>
        <authorList>
            <person name="Dias G.B."/>
            <person name="Bergman C.M."/>
            <person name="Manee M."/>
        </authorList>
    </citation>
    <scope>NUCLEOTIDE SEQUENCE</scope>
    <source>
        <strain evidence="3">AA-2017</strain>
        <tissue evidence="3">Whole larva</tissue>
    </source>
</reference>
<evidence type="ECO:0000259" key="2">
    <source>
        <dbReference type="SMART" id="SM00703"/>
    </source>
</evidence>